<evidence type="ECO:0000256" key="1">
    <source>
        <dbReference type="ARBA" id="ARBA00013860"/>
    </source>
</evidence>
<reference evidence="9" key="1">
    <citation type="journal article" date="2014" name="Int. J. Syst. Evol. Microbiol.">
        <title>Complete genome sequence of Corynebacterium casei LMG S-19264T (=DSM 44701T), isolated from a smear-ripened cheese.</title>
        <authorList>
            <consortium name="US DOE Joint Genome Institute (JGI-PGF)"/>
            <person name="Walter F."/>
            <person name="Albersmeier A."/>
            <person name="Kalinowski J."/>
            <person name="Ruckert C."/>
        </authorList>
    </citation>
    <scope>NUCLEOTIDE SEQUENCE</scope>
    <source>
        <strain evidence="9">CGMCC 1.3617</strain>
    </source>
</reference>
<dbReference type="InterPro" id="IPR037914">
    <property type="entry name" value="SpoVT-AbrB_sf"/>
</dbReference>
<dbReference type="GO" id="GO:0009295">
    <property type="term" value="C:nucleoid"/>
    <property type="evidence" value="ECO:0007669"/>
    <property type="project" value="UniProtKB-SubCell"/>
</dbReference>
<evidence type="ECO:0000256" key="7">
    <source>
        <dbReference type="HAMAP-Rule" id="MF_01008"/>
    </source>
</evidence>
<accession>A0A917KAA0</accession>
<dbReference type="InterPro" id="IPR035642">
    <property type="entry name" value="MraZ_N"/>
</dbReference>
<feature type="domain" description="SpoVT-AbrB" evidence="8">
    <location>
        <begin position="83"/>
        <end position="126"/>
    </location>
</feature>
<keyword evidence="4 7" id="KW-0805">Transcription regulation</keyword>
<name>A0A917KAA0_9PROT</name>
<dbReference type="InterPro" id="IPR007159">
    <property type="entry name" value="SpoVT-AbrB_dom"/>
</dbReference>
<comment type="subcellular location">
    <subcellularLocation>
        <location evidence="7">Cytoplasm</location>
        <location evidence="7">Nucleoid</location>
    </subcellularLocation>
</comment>
<reference evidence="9" key="2">
    <citation type="submission" date="2020-09" db="EMBL/GenBank/DDBJ databases">
        <authorList>
            <person name="Sun Q."/>
            <person name="Zhou Y."/>
        </authorList>
    </citation>
    <scope>NUCLEOTIDE SEQUENCE</scope>
    <source>
        <strain evidence="9">CGMCC 1.3617</strain>
    </source>
</reference>
<evidence type="ECO:0000256" key="4">
    <source>
        <dbReference type="ARBA" id="ARBA00023015"/>
    </source>
</evidence>
<dbReference type="AlphaFoldDB" id="A0A917KAA0"/>
<dbReference type="HAMAP" id="MF_01008">
    <property type="entry name" value="MraZ"/>
    <property type="match status" value="1"/>
</dbReference>
<evidence type="ECO:0000313" key="9">
    <source>
        <dbReference type="EMBL" id="GGJ06586.1"/>
    </source>
</evidence>
<evidence type="ECO:0000313" key="10">
    <source>
        <dbReference type="Proteomes" id="UP000661507"/>
    </source>
</evidence>
<dbReference type="PROSITE" id="PS51740">
    <property type="entry name" value="SPOVT_ABRB"/>
    <property type="match status" value="2"/>
</dbReference>
<dbReference type="PANTHER" id="PTHR34701">
    <property type="entry name" value="TRANSCRIPTIONAL REGULATOR MRAZ"/>
    <property type="match status" value="1"/>
</dbReference>
<comment type="subunit">
    <text evidence="7">Forms oligomers.</text>
</comment>
<feature type="domain" description="SpoVT-AbrB" evidence="8">
    <location>
        <begin position="7"/>
        <end position="54"/>
    </location>
</feature>
<evidence type="ECO:0000256" key="3">
    <source>
        <dbReference type="ARBA" id="ARBA00022737"/>
    </source>
</evidence>
<dbReference type="Pfam" id="PF02381">
    <property type="entry name" value="MraZ"/>
    <property type="match status" value="2"/>
</dbReference>
<dbReference type="EMBL" id="BMKW01000002">
    <property type="protein sequence ID" value="GGJ06586.1"/>
    <property type="molecule type" value="Genomic_DNA"/>
</dbReference>
<dbReference type="RefSeq" id="WP_188965973.1">
    <property type="nucleotide sequence ID" value="NZ_BMKW01000002.1"/>
</dbReference>
<dbReference type="PANTHER" id="PTHR34701:SF1">
    <property type="entry name" value="TRANSCRIPTIONAL REGULATOR MRAZ"/>
    <property type="match status" value="1"/>
</dbReference>
<evidence type="ECO:0000256" key="5">
    <source>
        <dbReference type="ARBA" id="ARBA00023125"/>
    </source>
</evidence>
<comment type="similarity">
    <text evidence="7">Belongs to the MraZ family.</text>
</comment>
<comment type="caution">
    <text evidence="9">The sequence shown here is derived from an EMBL/GenBank/DDBJ whole genome shotgun (WGS) entry which is preliminary data.</text>
</comment>
<evidence type="ECO:0000256" key="2">
    <source>
        <dbReference type="ARBA" id="ARBA00022490"/>
    </source>
</evidence>
<protein>
    <recommendedName>
        <fullName evidence="1 7">Transcriptional regulator MraZ</fullName>
    </recommendedName>
</protein>
<gene>
    <name evidence="7 9" type="primary">mraZ</name>
    <name evidence="9" type="ORF">GCM10011320_11820</name>
</gene>
<dbReference type="SUPFAM" id="SSF89447">
    <property type="entry name" value="AbrB/MazE/MraZ-like"/>
    <property type="match status" value="1"/>
</dbReference>
<keyword evidence="6 7" id="KW-0804">Transcription</keyword>
<dbReference type="InterPro" id="IPR035644">
    <property type="entry name" value="MraZ_C"/>
</dbReference>
<dbReference type="GO" id="GO:2000143">
    <property type="term" value="P:negative regulation of DNA-templated transcription initiation"/>
    <property type="evidence" value="ECO:0007669"/>
    <property type="project" value="TreeGrafter"/>
</dbReference>
<dbReference type="InterPro" id="IPR020603">
    <property type="entry name" value="MraZ_dom"/>
</dbReference>
<dbReference type="InterPro" id="IPR003444">
    <property type="entry name" value="MraZ"/>
</dbReference>
<dbReference type="GO" id="GO:0005737">
    <property type="term" value="C:cytoplasm"/>
    <property type="evidence" value="ECO:0007669"/>
    <property type="project" value="UniProtKB-UniRule"/>
</dbReference>
<dbReference type="InterPro" id="IPR038619">
    <property type="entry name" value="MraZ_sf"/>
</dbReference>
<sequence>MTQFLGTHKGKLDKKGRISVPASFRAVLEALGTSDIVLFPSFRHPCIEVWPQPAFAVLSSGHSSLDIFSDASDNLGAALFATAHAARPDGEGRMVLPEDLIEEAGLSDTIAFLGANQSFQIWNPERAAAHIRDARASARNARLTLPSPAAVSRSEGGAA</sequence>
<keyword evidence="10" id="KW-1185">Reference proteome</keyword>
<dbReference type="CDD" id="cd16320">
    <property type="entry name" value="MraZ_N"/>
    <property type="match status" value="1"/>
</dbReference>
<dbReference type="GO" id="GO:0000976">
    <property type="term" value="F:transcription cis-regulatory region binding"/>
    <property type="evidence" value="ECO:0007669"/>
    <property type="project" value="TreeGrafter"/>
</dbReference>
<evidence type="ECO:0000256" key="6">
    <source>
        <dbReference type="ARBA" id="ARBA00023163"/>
    </source>
</evidence>
<dbReference type="GO" id="GO:0003700">
    <property type="term" value="F:DNA-binding transcription factor activity"/>
    <property type="evidence" value="ECO:0007669"/>
    <property type="project" value="UniProtKB-UniRule"/>
</dbReference>
<evidence type="ECO:0000259" key="8">
    <source>
        <dbReference type="PROSITE" id="PS51740"/>
    </source>
</evidence>
<dbReference type="CDD" id="cd16321">
    <property type="entry name" value="MraZ_C"/>
    <property type="match status" value="1"/>
</dbReference>
<dbReference type="Proteomes" id="UP000661507">
    <property type="component" value="Unassembled WGS sequence"/>
</dbReference>
<organism evidence="9 10">
    <name type="scientific">Neoroseomonas lacus</name>
    <dbReference type="NCBI Taxonomy" id="287609"/>
    <lineage>
        <taxon>Bacteria</taxon>
        <taxon>Pseudomonadati</taxon>
        <taxon>Pseudomonadota</taxon>
        <taxon>Alphaproteobacteria</taxon>
        <taxon>Acetobacterales</taxon>
        <taxon>Acetobacteraceae</taxon>
        <taxon>Neoroseomonas</taxon>
    </lineage>
</organism>
<keyword evidence="2 7" id="KW-0963">Cytoplasm</keyword>
<proteinExistence type="inferred from homology"/>
<keyword evidence="3" id="KW-0677">Repeat</keyword>
<keyword evidence="5 7" id="KW-0238">DNA-binding</keyword>
<dbReference type="Gene3D" id="3.40.1550.20">
    <property type="entry name" value="Transcriptional regulator MraZ domain"/>
    <property type="match status" value="1"/>
</dbReference>